<dbReference type="Proteomes" id="UP000050525">
    <property type="component" value="Unassembled WGS sequence"/>
</dbReference>
<protein>
    <submittedName>
        <fullName evidence="2">Uncharacterized protein</fullName>
    </submittedName>
</protein>
<evidence type="ECO:0000313" key="3">
    <source>
        <dbReference type="Proteomes" id="UP000050525"/>
    </source>
</evidence>
<comment type="caution">
    <text evidence="2">The sequence shown here is derived from an EMBL/GenBank/DDBJ whole genome shotgun (WGS) entry which is preliminary data.</text>
</comment>
<gene>
    <name evidence="2" type="ORF">Y1Q_0011897</name>
</gene>
<dbReference type="AlphaFoldDB" id="A0A151NWP1"/>
<reference evidence="2 3" key="1">
    <citation type="journal article" date="2012" name="Genome Biol.">
        <title>Sequencing three crocodilian genomes to illuminate the evolution of archosaurs and amniotes.</title>
        <authorList>
            <person name="St John J.A."/>
            <person name="Braun E.L."/>
            <person name="Isberg S.R."/>
            <person name="Miles L.G."/>
            <person name="Chong A.Y."/>
            <person name="Gongora J."/>
            <person name="Dalzell P."/>
            <person name="Moran C."/>
            <person name="Bed'hom B."/>
            <person name="Abzhanov A."/>
            <person name="Burgess S.C."/>
            <person name="Cooksey A.M."/>
            <person name="Castoe T.A."/>
            <person name="Crawford N.G."/>
            <person name="Densmore L.D."/>
            <person name="Drew J.C."/>
            <person name="Edwards S.V."/>
            <person name="Faircloth B.C."/>
            <person name="Fujita M.K."/>
            <person name="Greenwold M.J."/>
            <person name="Hoffmann F.G."/>
            <person name="Howard J.M."/>
            <person name="Iguchi T."/>
            <person name="Janes D.E."/>
            <person name="Khan S.Y."/>
            <person name="Kohno S."/>
            <person name="de Koning A.J."/>
            <person name="Lance S.L."/>
            <person name="McCarthy F.M."/>
            <person name="McCormack J.E."/>
            <person name="Merchant M.E."/>
            <person name="Peterson D.G."/>
            <person name="Pollock D.D."/>
            <person name="Pourmand N."/>
            <person name="Raney B.J."/>
            <person name="Roessler K.A."/>
            <person name="Sanford J.R."/>
            <person name="Sawyer R.H."/>
            <person name="Schmidt C.J."/>
            <person name="Triplett E.W."/>
            <person name="Tuberville T.D."/>
            <person name="Venegas-Anaya M."/>
            <person name="Howard J.T."/>
            <person name="Jarvis E.D."/>
            <person name="Guillette L.J.Jr."/>
            <person name="Glenn T.C."/>
            <person name="Green R.E."/>
            <person name="Ray D.A."/>
        </authorList>
    </citation>
    <scope>NUCLEOTIDE SEQUENCE [LARGE SCALE GENOMIC DNA]</scope>
    <source>
        <strain evidence="2">KSC_2009_1</strain>
    </source>
</reference>
<feature type="compositionally biased region" description="Basic and acidic residues" evidence="1">
    <location>
        <begin position="31"/>
        <end position="44"/>
    </location>
</feature>
<keyword evidence="3" id="KW-1185">Reference proteome</keyword>
<organism evidence="2 3">
    <name type="scientific">Alligator mississippiensis</name>
    <name type="common">American alligator</name>
    <dbReference type="NCBI Taxonomy" id="8496"/>
    <lineage>
        <taxon>Eukaryota</taxon>
        <taxon>Metazoa</taxon>
        <taxon>Chordata</taxon>
        <taxon>Craniata</taxon>
        <taxon>Vertebrata</taxon>
        <taxon>Euteleostomi</taxon>
        <taxon>Archelosauria</taxon>
        <taxon>Archosauria</taxon>
        <taxon>Crocodylia</taxon>
        <taxon>Alligatoridae</taxon>
        <taxon>Alligatorinae</taxon>
        <taxon>Alligator</taxon>
    </lineage>
</organism>
<name>A0A151NWP1_ALLMI</name>
<evidence type="ECO:0000313" key="2">
    <source>
        <dbReference type="EMBL" id="KYO41184.1"/>
    </source>
</evidence>
<evidence type="ECO:0000256" key="1">
    <source>
        <dbReference type="SAM" id="MobiDB-lite"/>
    </source>
</evidence>
<feature type="region of interest" description="Disordered" evidence="1">
    <location>
        <begin position="1"/>
        <end position="49"/>
    </location>
</feature>
<dbReference type="EMBL" id="AKHW03001665">
    <property type="protein sequence ID" value="KYO41184.1"/>
    <property type="molecule type" value="Genomic_DNA"/>
</dbReference>
<accession>A0A151NWP1</accession>
<sequence length="71" mass="7998">MAIQGWNLQDPAASPTKGKRSSIDRYLASRRAGEEKNMRNHELPWKPSIRPIPAFAEDEPMWANPSGDGKH</sequence>
<proteinExistence type="predicted"/>